<dbReference type="PRINTS" id="PR01776">
    <property type="entry name" value="HPOMPFAMILY"/>
</dbReference>
<dbReference type="PATRIC" id="fig|182217.3.peg.652"/>
<accession>I0ELS0</accession>
<sequence>MPICYPPPRNELLTPPYLSSLLKIFKQSVLCLALMLFSSYAYGDELQEDMNNKFFKKVKEKLKKAHAQKQVDKTKKRYADKSAFYLGVGYEFDFVSNNLFGISSTGKHTSKTPSMFNGLGVAMGYKYILKKHKWLGFRGGAFYDVSVPFVSLSSIDNEIDNAESNLNNTINGMNNSMNNAVSGCTTNQDTTTCNYSSSVCTTSQDTINCNYSDYSSSSNGSIDYAIGTPQISAIQTYGANLDVLLNVANHQRIFFGFRVGIGLAGASYSISNSSDYASYLKPLKDKVNNTTFQFLVNLGMRIGGKHNHFEWGVKIPTINNTYFDIGSQANSQIQQAMQGLGSFGSSYALPSKSTMRRFLALYFEYIFSF</sequence>
<gene>
    <name evidence="1" type="ordered locus">HCW_03040</name>
</gene>
<dbReference type="Pfam" id="PF01856">
    <property type="entry name" value="HP_OMP"/>
    <property type="match status" value="1"/>
</dbReference>
<protein>
    <submittedName>
        <fullName evidence="1">Putative outer membrane protein</fullName>
    </submittedName>
</protein>
<dbReference type="EMBL" id="CP003479">
    <property type="protein sequence ID" value="AFI03889.1"/>
    <property type="molecule type" value="Genomic_DNA"/>
</dbReference>
<dbReference type="HOGENOM" id="CLU_857304_0_0_7"/>
<evidence type="ECO:0000313" key="1">
    <source>
        <dbReference type="EMBL" id="AFI03889.1"/>
    </source>
</evidence>
<evidence type="ECO:0000313" key="2">
    <source>
        <dbReference type="Proteomes" id="UP000005010"/>
    </source>
</evidence>
<dbReference type="InterPro" id="IPR002718">
    <property type="entry name" value="OMP_Helicobacter"/>
</dbReference>
<keyword evidence="2" id="KW-1185">Reference proteome</keyword>
<proteinExistence type="predicted"/>
<dbReference type="AlphaFoldDB" id="I0ELS0"/>
<dbReference type="KEGG" id="hce:HCW_03040"/>
<name>I0ELS0_HELC0</name>
<dbReference type="Proteomes" id="UP000005010">
    <property type="component" value="Chromosome"/>
</dbReference>
<reference evidence="2" key="1">
    <citation type="submission" date="2012-04" db="EMBL/GenBank/DDBJ databases">
        <title>Complete genome sequence of Helicobacter cetorum strain MIT 00-7128.</title>
        <authorList>
            <person name="Kersulyte D."/>
            <person name="Berg D.E."/>
        </authorList>
    </citation>
    <scope>NUCLEOTIDE SEQUENCE [LARGE SCALE GENOMIC DNA]</scope>
    <source>
        <strain evidence="2">MIT 00-7128</strain>
    </source>
</reference>
<organism evidence="1 2">
    <name type="scientific">Helicobacter cetorum (strain ATCC BAA-429 / MIT 00-7128)</name>
    <dbReference type="NCBI Taxonomy" id="182217"/>
    <lineage>
        <taxon>Bacteria</taxon>
        <taxon>Pseudomonadati</taxon>
        <taxon>Campylobacterota</taxon>
        <taxon>Epsilonproteobacteria</taxon>
        <taxon>Campylobacterales</taxon>
        <taxon>Helicobacteraceae</taxon>
        <taxon>Helicobacter</taxon>
    </lineage>
</organism>